<organism evidence="6 7">
    <name type="scientific">Winslowiella iniecta</name>
    <dbReference type="NCBI Taxonomy" id="1560201"/>
    <lineage>
        <taxon>Bacteria</taxon>
        <taxon>Pseudomonadati</taxon>
        <taxon>Pseudomonadota</taxon>
        <taxon>Gammaproteobacteria</taxon>
        <taxon>Enterobacterales</taxon>
        <taxon>Erwiniaceae</taxon>
        <taxon>Winslowiella</taxon>
    </lineage>
</organism>
<keyword evidence="3 4" id="KW-0472">Membrane</keyword>
<dbReference type="InterPro" id="IPR020846">
    <property type="entry name" value="MFS_dom"/>
</dbReference>
<proteinExistence type="predicted"/>
<dbReference type="EMBL" id="JRXE01000017">
    <property type="protein sequence ID" value="KOC89276.1"/>
    <property type="molecule type" value="Genomic_DNA"/>
</dbReference>
<evidence type="ECO:0000313" key="6">
    <source>
        <dbReference type="EMBL" id="KOC89276.1"/>
    </source>
</evidence>
<keyword evidence="1 4" id="KW-0812">Transmembrane</keyword>
<feature type="transmembrane region" description="Helical" evidence="4">
    <location>
        <begin position="138"/>
        <end position="158"/>
    </location>
</feature>
<dbReference type="InterPro" id="IPR036259">
    <property type="entry name" value="MFS_trans_sf"/>
</dbReference>
<feature type="transmembrane region" description="Helical" evidence="4">
    <location>
        <begin position="107"/>
        <end position="131"/>
    </location>
</feature>
<evidence type="ECO:0000256" key="2">
    <source>
        <dbReference type="ARBA" id="ARBA00022989"/>
    </source>
</evidence>
<dbReference type="Pfam" id="PF07690">
    <property type="entry name" value="MFS_1"/>
    <property type="match status" value="1"/>
</dbReference>
<dbReference type="PANTHER" id="PTHR11360">
    <property type="entry name" value="MONOCARBOXYLATE TRANSPORTER"/>
    <property type="match status" value="1"/>
</dbReference>
<dbReference type="RefSeq" id="WP_052899919.1">
    <property type="nucleotide sequence ID" value="NZ_JRXE01000017.1"/>
</dbReference>
<accession>A0A0L7T208</accession>
<dbReference type="PANTHER" id="PTHR11360:SF308">
    <property type="entry name" value="BLL3089 PROTEIN"/>
    <property type="match status" value="1"/>
</dbReference>
<feature type="transmembrane region" description="Helical" evidence="4">
    <location>
        <begin position="15"/>
        <end position="41"/>
    </location>
</feature>
<gene>
    <name evidence="6" type="ORF">NG42_13180</name>
</gene>
<dbReference type="SUPFAM" id="SSF103473">
    <property type="entry name" value="MFS general substrate transporter"/>
    <property type="match status" value="1"/>
</dbReference>
<comment type="caution">
    <text evidence="6">The sequence shown here is derived from an EMBL/GenBank/DDBJ whole genome shotgun (WGS) entry which is preliminary data.</text>
</comment>
<reference evidence="6 7" key="1">
    <citation type="journal article" date="2015" name="Int. J. Syst. Evol. Microbiol.">
        <title>Erwinia iniecta sp. nov., isolated from Russian wheat aphids (Diuraphis noxia).</title>
        <authorList>
            <person name="Campillo T."/>
            <person name="Luna E."/>
            <person name="Portier P."/>
            <person name="Fischer-Le Saux M."/>
            <person name="Lapitan N."/>
            <person name="Tisserat N.A."/>
            <person name="Leach J.E."/>
        </authorList>
    </citation>
    <scope>NUCLEOTIDE SEQUENCE [LARGE SCALE GENOMIC DNA]</scope>
    <source>
        <strain evidence="6 7">B120</strain>
    </source>
</reference>
<sequence length="403" mass="42985">MERQRVKNHPEKPGVISIVLLGLVQILSWGGSFYIMAVLAAPVVRETGWSQQWVYGALSLGILVSGLLAPLSGRIISRYGGRSMLASSGLVMAAGLVIIGLSHALWLFLLAWVLVGVGMAMGLYDALFATLGTLYGGFARGAITGITLISGFCTTLVWPGTALLIEWLGWRDACLAYAAILALTVWPMYYWSLPATATLPKTTRAKASGHSAIAPFLFWLLCAIFTLASVIMTAISVQLITLLQASGYSLAAALAVSAILGPCQVASRLVDIAFKRGHPIWTTFFSTGLVALGLLMLALMPHFALLSMLLYGAGNGLRAIVRGTLPLAMVKPEEYALVVGRMARPALIGQAITPLMCGYVYQSMGPQATIWLLCALALINVLLVFLLKRALPTHRAPVTETLA</sequence>
<evidence type="ECO:0000256" key="1">
    <source>
        <dbReference type="ARBA" id="ARBA00022692"/>
    </source>
</evidence>
<dbReference type="AlphaFoldDB" id="A0A0L7T208"/>
<feature type="transmembrane region" description="Helical" evidence="4">
    <location>
        <begin position="53"/>
        <end position="71"/>
    </location>
</feature>
<dbReference type="PROSITE" id="PS50850">
    <property type="entry name" value="MFS"/>
    <property type="match status" value="1"/>
</dbReference>
<evidence type="ECO:0000256" key="4">
    <source>
        <dbReference type="SAM" id="Phobius"/>
    </source>
</evidence>
<feature type="transmembrane region" description="Helical" evidence="4">
    <location>
        <begin position="247"/>
        <end position="267"/>
    </location>
</feature>
<dbReference type="PATRIC" id="fig|1560201.3.peg.2807"/>
<dbReference type="InterPro" id="IPR011701">
    <property type="entry name" value="MFS"/>
</dbReference>
<name>A0A0L7T208_9GAMM</name>
<evidence type="ECO:0000313" key="7">
    <source>
        <dbReference type="Proteomes" id="UP000037088"/>
    </source>
</evidence>
<evidence type="ECO:0000256" key="3">
    <source>
        <dbReference type="ARBA" id="ARBA00023136"/>
    </source>
</evidence>
<dbReference type="Proteomes" id="UP000037088">
    <property type="component" value="Unassembled WGS sequence"/>
</dbReference>
<keyword evidence="7" id="KW-1185">Reference proteome</keyword>
<feature type="transmembrane region" description="Helical" evidence="4">
    <location>
        <begin position="83"/>
        <end position="101"/>
    </location>
</feature>
<feature type="transmembrane region" description="Helical" evidence="4">
    <location>
        <begin position="212"/>
        <end position="235"/>
    </location>
</feature>
<dbReference type="GO" id="GO:0022857">
    <property type="term" value="F:transmembrane transporter activity"/>
    <property type="evidence" value="ECO:0007669"/>
    <property type="project" value="InterPro"/>
</dbReference>
<dbReference type="Gene3D" id="1.20.1250.20">
    <property type="entry name" value="MFS general substrate transporter like domains"/>
    <property type="match status" value="1"/>
</dbReference>
<keyword evidence="2 4" id="KW-1133">Transmembrane helix</keyword>
<dbReference type="InterPro" id="IPR050327">
    <property type="entry name" value="Proton-linked_MCT"/>
</dbReference>
<feature type="transmembrane region" description="Helical" evidence="4">
    <location>
        <begin position="368"/>
        <end position="387"/>
    </location>
</feature>
<feature type="transmembrane region" description="Helical" evidence="4">
    <location>
        <begin position="279"/>
        <end position="297"/>
    </location>
</feature>
<feature type="domain" description="Major facilitator superfamily (MFS) profile" evidence="5">
    <location>
        <begin position="17"/>
        <end position="392"/>
    </location>
</feature>
<evidence type="ECO:0000259" key="5">
    <source>
        <dbReference type="PROSITE" id="PS50850"/>
    </source>
</evidence>
<feature type="transmembrane region" description="Helical" evidence="4">
    <location>
        <begin position="170"/>
        <end position="191"/>
    </location>
</feature>
<protein>
    <submittedName>
        <fullName evidence="6">MFS transporter</fullName>
    </submittedName>
</protein>